<keyword evidence="3" id="KW-1185">Reference proteome</keyword>
<dbReference type="Proteomes" id="UP000187608">
    <property type="component" value="Unassembled WGS sequence"/>
</dbReference>
<proteinExistence type="predicted"/>
<name>A0A1N7J263_9BACI</name>
<organism evidence="2 3">
    <name type="scientific">Salimicrobium flavidum</name>
    <dbReference type="NCBI Taxonomy" id="570947"/>
    <lineage>
        <taxon>Bacteria</taxon>
        <taxon>Bacillati</taxon>
        <taxon>Bacillota</taxon>
        <taxon>Bacilli</taxon>
        <taxon>Bacillales</taxon>
        <taxon>Bacillaceae</taxon>
        <taxon>Salimicrobium</taxon>
    </lineage>
</organism>
<protein>
    <submittedName>
        <fullName evidence="2">Uncharacterized protein</fullName>
    </submittedName>
</protein>
<feature type="signal peptide" evidence="1">
    <location>
        <begin position="1"/>
        <end position="22"/>
    </location>
</feature>
<evidence type="ECO:0000313" key="2">
    <source>
        <dbReference type="EMBL" id="SIS43445.1"/>
    </source>
</evidence>
<sequence>MRKLLFVLIIAIVFLGGCGSNGSTNSGSFDNSNLKEEIASEPYQPKLPTELPFKVESASFEPAINDVDNETILNFKFLGENKAMELMTVNGKSIEDESVNETVDIEGIKGEYGEVSPGNGQTIKILIWKDDGIVYKLSAGTTESKDIKKEEFIETASSFE</sequence>
<dbReference type="RefSeq" id="WP_076557811.1">
    <property type="nucleotide sequence ID" value="NZ_FTOC01000003.1"/>
</dbReference>
<evidence type="ECO:0000313" key="3">
    <source>
        <dbReference type="Proteomes" id="UP000187608"/>
    </source>
</evidence>
<gene>
    <name evidence="2" type="ORF">SAMN05421687_103231</name>
</gene>
<accession>A0A1N7J263</accession>
<keyword evidence="1" id="KW-0732">Signal</keyword>
<dbReference type="AlphaFoldDB" id="A0A1N7J263"/>
<feature type="chain" id="PRO_5013156604" evidence="1">
    <location>
        <begin position="23"/>
        <end position="160"/>
    </location>
</feature>
<dbReference type="PROSITE" id="PS51257">
    <property type="entry name" value="PROKAR_LIPOPROTEIN"/>
    <property type="match status" value="1"/>
</dbReference>
<evidence type="ECO:0000256" key="1">
    <source>
        <dbReference type="SAM" id="SignalP"/>
    </source>
</evidence>
<reference evidence="3" key="1">
    <citation type="submission" date="2017-01" db="EMBL/GenBank/DDBJ databases">
        <authorList>
            <person name="Varghese N."/>
            <person name="Submissions S."/>
        </authorList>
    </citation>
    <scope>NUCLEOTIDE SEQUENCE [LARGE SCALE GENOMIC DNA]</scope>
    <source>
        <strain evidence="3">DSM 23127</strain>
    </source>
</reference>
<dbReference type="EMBL" id="FTOC01000003">
    <property type="protein sequence ID" value="SIS43445.1"/>
    <property type="molecule type" value="Genomic_DNA"/>
</dbReference>
<dbReference type="OrthoDB" id="2879848at2"/>